<proteinExistence type="predicted"/>
<dbReference type="Proteomes" id="UP000228906">
    <property type="component" value="Unassembled WGS sequence"/>
</dbReference>
<accession>A0A2H0V004</accession>
<evidence type="ECO:0000313" key="2">
    <source>
        <dbReference type="Proteomes" id="UP000228906"/>
    </source>
</evidence>
<evidence type="ECO:0000313" key="1">
    <source>
        <dbReference type="EMBL" id="PIR91769.1"/>
    </source>
</evidence>
<organism evidence="1 2">
    <name type="scientific">bacterium (Candidatus Gribaldobacteria) CG10_big_fil_rev_8_21_14_0_10_41_12</name>
    <dbReference type="NCBI Taxonomy" id="2014277"/>
    <lineage>
        <taxon>Bacteria</taxon>
        <taxon>Candidatus Gribaldobacteria</taxon>
    </lineage>
</organism>
<dbReference type="SUPFAM" id="SSF52309">
    <property type="entry name" value="N-(deoxy)ribosyltransferase-like"/>
    <property type="match status" value="1"/>
</dbReference>
<sequence length="286" mass="32668">MKSVVICGSKKFKKEIGQFVDKLKELGVFVYEPNFLWLEKWSEEEWSKLSDDIRKFVVMGLAYDHFHKIKSADAVFIFNKDGYIGNSVNMEIGYAVALGKPIYALHNDEELGRSGFYRKIINTPEALAESLGYAVIRPGKKKIVICGSMRFSQVMVYAKEDLERMGFEVVLPKNTELYLEGSDFLKQREASAWEPMEGAKRKIDNNLIKDYYDKIAGADAILVINNEKNDIKNYIGGNTFLEMGFAHILGKKIYCLNPLPEEQSHIYQELIALQPIIINNDLSNIK</sequence>
<comment type="caution">
    <text evidence="1">The sequence shown here is derived from an EMBL/GenBank/DDBJ whole genome shotgun (WGS) entry which is preliminary data.</text>
</comment>
<name>A0A2H0V004_9BACT</name>
<dbReference type="Gene3D" id="3.40.50.450">
    <property type="match status" value="1"/>
</dbReference>
<dbReference type="AlphaFoldDB" id="A0A2H0V004"/>
<reference evidence="2" key="1">
    <citation type="submission" date="2017-09" db="EMBL/GenBank/DDBJ databases">
        <title>Depth-based differentiation of microbial function through sediment-hosted aquifers and enrichment of novel symbionts in the deep terrestrial subsurface.</title>
        <authorList>
            <person name="Probst A.J."/>
            <person name="Ladd B."/>
            <person name="Jarett J.K."/>
            <person name="Geller-Mcgrath D.E."/>
            <person name="Sieber C.M.K."/>
            <person name="Emerson J.B."/>
            <person name="Anantharaman K."/>
            <person name="Thomas B.C."/>
            <person name="Malmstrom R."/>
            <person name="Stieglmeier M."/>
            <person name="Klingl A."/>
            <person name="Woyke T."/>
            <person name="Ryan C.M."/>
            <person name="Banfield J.F."/>
        </authorList>
    </citation>
    <scope>NUCLEOTIDE SEQUENCE [LARGE SCALE GENOMIC DNA]</scope>
</reference>
<evidence type="ECO:0008006" key="3">
    <source>
        <dbReference type="Google" id="ProtNLM"/>
    </source>
</evidence>
<protein>
    <recommendedName>
        <fullName evidence="3">Nucleoside 2-deoxyribosyltransferase</fullName>
    </recommendedName>
</protein>
<gene>
    <name evidence="1" type="ORF">COU03_00560</name>
</gene>
<dbReference type="EMBL" id="PFAV01000009">
    <property type="protein sequence ID" value="PIR91769.1"/>
    <property type="molecule type" value="Genomic_DNA"/>
</dbReference>